<feature type="domain" description="BZIP" evidence="2">
    <location>
        <begin position="159"/>
        <end position="212"/>
    </location>
</feature>
<gene>
    <name evidence="3" type="ORF">PT974_02001</name>
</gene>
<dbReference type="CDD" id="cd14687">
    <property type="entry name" value="bZIP_ATF2"/>
    <property type="match status" value="1"/>
</dbReference>
<feature type="compositionally biased region" description="Low complexity" evidence="1">
    <location>
        <begin position="253"/>
        <end position="266"/>
    </location>
</feature>
<feature type="region of interest" description="Disordered" evidence="1">
    <location>
        <begin position="277"/>
        <end position="296"/>
    </location>
</feature>
<dbReference type="Proteomes" id="UP001338125">
    <property type="component" value="Unassembled WGS sequence"/>
</dbReference>
<dbReference type="InterPro" id="IPR046347">
    <property type="entry name" value="bZIP_sf"/>
</dbReference>
<protein>
    <recommendedName>
        <fullName evidence="2">BZIP domain-containing protein</fullName>
    </recommendedName>
</protein>
<evidence type="ECO:0000259" key="2">
    <source>
        <dbReference type="Pfam" id="PF00170"/>
    </source>
</evidence>
<feature type="compositionally biased region" description="Acidic residues" evidence="1">
    <location>
        <begin position="89"/>
        <end position="144"/>
    </location>
</feature>
<feature type="region of interest" description="Disordered" evidence="1">
    <location>
        <begin position="246"/>
        <end position="272"/>
    </location>
</feature>
<proteinExistence type="predicted"/>
<dbReference type="Pfam" id="PF00170">
    <property type="entry name" value="bZIP_1"/>
    <property type="match status" value="1"/>
</dbReference>
<dbReference type="InterPro" id="IPR004827">
    <property type="entry name" value="bZIP"/>
</dbReference>
<evidence type="ECO:0000313" key="3">
    <source>
        <dbReference type="EMBL" id="KAK5996662.1"/>
    </source>
</evidence>
<name>A0ABR0SXP6_9HYPO</name>
<organism evidence="3 4">
    <name type="scientific">Cladobotryum mycophilum</name>
    <dbReference type="NCBI Taxonomy" id="491253"/>
    <lineage>
        <taxon>Eukaryota</taxon>
        <taxon>Fungi</taxon>
        <taxon>Dikarya</taxon>
        <taxon>Ascomycota</taxon>
        <taxon>Pezizomycotina</taxon>
        <taxon>Sordariomycetes</taxon>
        <taxon>Hypocreomycetidae</taxon>
        <taxon>Hypocreales</taxon>
        <taxon>Hypocreaceae</taxon>
        <taxon>Cladobotryum</taxon>
    </lineage>
</organism>
<dbReference type="Gene3D" id="1.20.5.170">
    <property type="match status" value="1"/>
</dbReference>
<dbReference type="EMBL" id="JAVFKD010000002">
    <property type="protein sequence ID" value="KAK5996662.1"/>
    <property type="molecule type" value="Genomic_DNA"/>
</dbReference>
<comment type="caution">
    <text evidence="3">The sequence shown here is derived from an EMBL/GenBank/DDBJ whole genome shotgun (WGS) entry which is preliminary data.</text>
</comment>
<accession>A0ABR0SXP6</accession>
<reference evidence="3 4" key="1">
    <citation type="submission" date="2024-01" db="EMBL/GenBank/DDBJ databases">
        <title>Complete genome of Cladobotryum mycophilum ATHUM6906.</title>
        <authorList>
            <person name="Christinaki A.C."/>
            <person name="Myridakis A.I."/>
            <person name="Kouvelis V.N."/>
        </authorList>
    </citation>
    <scope>NUCLEOTIDE SEQUENCE [LARGE SCALE GENOMIC DNA]</scope>
    <source>
        <strain evidence="3 4">ATHUM6906</strain>
    </source>
</reference>
<feature type="compositionally biased region" description="Polar residues" evidence="1">
    <location>
        <begin position="33"/>
        <end position="53"/>
    </location>
</feature>
<evidence type="ECO:0000313" key="4">
    <source>
        <dbReference type="Proteomes" id="UP001338125"/>
    </source>
</evidence>
<feature type="region of interest" description="Disordered" evidence="1">
    <location>
        <begin position="1"/>
        <end position="156"/>
    </location>
</feature>
<sequence>MADSKSVKTIPDNPDTQVESSSRHDTRRRSRQVGINTSNQSPSGRFRLKSNNMTDRRDPKSFPKSAVSPTKHARRSSKALKEVATNPDIVDDDNNDDDDDDDDDHQEDIDDADFDADTDFDFDTDVDIDELGSTDDEDFEDNDTFDNQSTKSGPRRCTLQRDRIAATESRVKRRDEVSELVARERELEDQFRHLSSCLDSLADEIYNLKSQLLQHTNCDCKLIQRYIAAETRKSIDMLAGAPFSDHTTNTPFGQSSLAGSSGDSISNPQYMPSSNSEYTPIPFINPFQQPSASADTMSNGISNTAPLPMDMMATMPDVDMASNPWLFEQQMLTSQYMPDCMNENDDYSLEHVPFNQ</sequence>
<evidence type="ECO:0000256" key="1">
    <source>
        <dbReference type="SAM" id="MobiDB-lite"/>
    </source>
</evidence>
<keyword evidence="4" id="KW-1185">Reference proteome</keyword>
<feature type="compositionally biased region" description="Polar residues" evidence="1">
    <location>
        <begin position="286"/>
        <end position="296"/>
    </location>
</feature>
<dbReference type="SUPFAM" id="SSF57959">
    <property type="entry name" value="Leucine zipper domain"/>
    <property type="match status" value="1"/>
</dbReference>